<name>A0ABP8KNK3_9BACT</name>
<proteinExistence type="predicted"/>
<evidence type="ECO:0000313" key="1">
    <source>
        <dbReference type="EMBL" id="GAA4410241.1"/>
    </source>
</evidence>
<protein>
    <submittedName>
        <fullName evidence="1">Uncharacterized protein</fullName>
    </submittedName>
</protein>
<accession>A0ABP8KNK3</accession>
<comment type="caution">
    <text evidence="1">The sequence shown here is derived from an EMBL/GenBank/DDBJ whole genome shotgun (WGS) entry which is preliminary data.</text>
</comment>
<sequence length="479" mass="54909">MKNYLVITLGTREIQLLRDALSPNGFEHITEVSGNRTLSWVQPVDQPALRVSARYNKEFPDVYTLTPRPDGRIILDNWTLFRPIIDWPLIRPALTYLKEKGVRLDVIMLVFTDQEEAHQAGRVKKRENVDNDTVYFADIIEKLIREDTYFDTAEIDPFGRYEAVTDMGVQYEEFARIKADLLYADDVQAVYLFPQGGIDQINQALTLRLIETFEGRVIYLQKAEGSEVQALTFPARFVDTLAAKAIRKHLIDLDFDAITESMHSNPAIFHKASYATKRLNLQYDELVETISEAEKIVDLYLAMKIRFQKQRKYNEFLWRAHTLNEVLFKTTVEQIMGPVHAYFNSAYGKNDQNPGWEAKLTETHPDLPAYLRKKKVSINNPNRWAYKSIYIFLCNNGLLTDPQMAVRKRIGDKLELLAGKRNAAQHGLGSITHGEVNAILGGNKQDYTADDLFSQLDQIFAVNGFGLYDTIKSEIEALI</sequence>
<reference evidence="2" key="1">
    <citation type="journal article" date="2019" name="Int. J. Syst. Evol. Microbiol.">
        <title>The Global Catalogue of Microorganisms (GCM) 10K type strain sequencing project: providing services to taxonomists for standard genome sequencing and annotation.</title>
        <authorList>
            <consortium name="The Broad Institute Genomics Platform"/>
            <consortium name="The Broad Institute Genome Sequencing Center for Infectious Disease"/>
            <person name="Wu L."/>
            <person name="Ma J."/>
        </authorList>
    </citation>
    <scope>NUCLEOTIDE SEQUENCE [LARGE SCALE GENOMIC DNA]</scope>
    <source>
        <strain evidence="2">JCM 17925</strain>
    </source>
</reference>
<gene>
    <name evidence="1" type="ORF">GCM10023187_34600</name>
</gene>
<dbReference type="RefSeq" id="WP_345269120.1">
    <property type="nucleotide sequence ID" value="NZ_BAABHB010000007.1"/>
</dbReference>
<evidence type="ECO:0000313" key="2">
    <source>
        <dbReference type="Proteomes" id="UP001500936"/>
    </source>
</evidence>
<organism evidence="1 2">
    <name type="scientific">Nibrella viscosa</name>
    <dbReference type="NCBI Taxonomy" id="1084524"/>
    <lineage>
        <taxon>Bacteria</taxon>
        <taxon>Pseudomonadati</taxon>
        <taxon>Bacteroidota</taxon>
        <taxon>Cytophagia</taxon>
        <taxon>Cytophagales</taxon>
        <taxon>Spirosomataceae</taxon>
        <taxon>Nibrella</taxon>
    </lineage>
</organism>
<keyword evidence="2" id="KW-1185">Reference proteome</keyword>
<dbReference type="Proteomes" id="UP001500936">
    <property type="component" value="Unassembled WGS sequence"/>
</dbReference>
<dbReference type="EMBL" id="BAABHB010000007">
    <property type="protein sequence ID" value="GAA4410241.1"/>
    <property type="molecule type" value="Genomic_DNA"/>
</dbReference>